<name>A0AAV2HLB8_LYMST</name>
<dbReference type="GO" id="GO:0016020">
    <property type="term" value="C:membrane"/>
    <property type="evidence" value="ECO:0007669"/>
    <property type="project" value="UniProtKB-SubCell"/>
</dbReference>
<keyword evidence="5 12" id="KW-1133">Transmembrane helix</keyword>
<dbReference type="Proteomes" id="UP001497497">
    <property type="component" value="Unassembled WGS sequence"/>
</dbReference>
<dbReference type="GO" id="GO:0005272">
    <property type="term" value="F:sodium channel activity"/>
    <property type="evidence" value="ECO:0007669"/>
    <property type="project" value="UniProtKB-KW"/>
</dbReference>
<dbReference type="AlphaFoldDB" id="A0AAV2HLB8"/>
<accession>A0AAV2HLB8</accession>
<dbReference type="Pfam" id="PF00858">
    <property type="entry name" value="ASC"/>
    <property type="match status" value="1"/>
</dbReference>
<evidence type="ECO:0000256" key="6">
    <source>
        <dbReference type="ARBA" id="ARBA00023053"/>
    </source>
</evidence>
<evidence type="ECO:0000256" key="9">
    <source>
        <dbReference type="ARBA" id="ARBA00023201"/>
    </source>
</evidence>
<keyword evidence="14" id="KW-1185">Reference proteome</keyword>
<evidence type="ECO:0000313" key="14">
    <source>
        <dbReference type="Proteomes" id="UP001497497"/>
    </source>
</evidence>
<dbReference type="InterPro" id="IPR001873">
    <property type="entry name" value="ENaC"/>
</dbReference>
<comment type="subcellular location">
    <subcellularLocation>
        <location evidence="1">Membrane</location>
        <topology evidence="1">Multi-pass membrane protein</topology>
    </subcellularLocation>
</comment>
<protein>
    <submittedName>
        <fullName evidence="13">Uncharacterized protein</fullName>
    </submittedName>
</protein>
<keyword evidence="10 11" id="KW-0407">Ion channel</keyword>
<keyword evidence="7 11" id="KW-0406">Ion transport</keyword>
<evidence type="ECO:0000256" key="12">
    <source>
        <dbReference type="SAM" id="Phobius"/>
    </source>
</evidence>
<evidence type="ECO:0000256" key="8">
    <source>
        <dbReference type="ARBA" id="ARBA00023136"/>
    </source>
</evidence>
<keyword evidence="4 11" id="KW-0812">Transmembrane</keyword>
<sequence>MTTFHGVQYVLAPDTHQFRRFVWMLIISLGFVIVTLQLLVEYEYFNSNPTSINVHKIYTNYIEFPAVTICNDNIFR</sequence>
<evidence type="ECO:0000256" key="1">
    <source>
        <dbReference type="ARBA" id="ARBA00004141"/>
    </source>
</evidence>
<evidence type="ECO:0000313" key="13">
    <source>
        <dbReference type="EMBL" id="CAL1534813.1"/>
    </source>
</evidence>
<keyword evidence="8 12" id="KW-0472">Membrane</keyword>
<evidence type="ECO:0000256" key="3">
    <source>
        <dbReference type="ARBA" id="ARBA00022461"/>
    </source>
</evidence>
<keyword evidence="9 11" id="KW-0739">Sodium transport</keyword>
<keyword evidence="6" id="KW-0915">Sodium</keyword>
<proteinExistence type="inferred from homology"/>
<evidence type="ECO:0000256" key="11">
    <source>
        <dbReference type="RuleBase" id="RU000679"/>
    </source>
</evidence>
<evidence type="ECO:0000256" key="7">
    <source>
        <dbReference type="ARBA" id="ARBA00023065"/>
    </source>
</evidence>
<evidence type="ECO:0000256" key="2">
    <source>
        <dbReference type="ARBA" id="ARBA00022448"/>
    </source>
</evidence>
<gene>
    <name evidence="13" type="ORF">GSLYS_00008773001</name>
</gene>
<evidence type="ECO:0000256" key="10">
    <source>
        <dbReference type="ARBA" id="ARBA00023303"/>
    </source>
</evidence>
<comment type="caution">
    <text evidence="13">The sequence shown here is derived from an EMBL/GenBank/DDBJ whole genome shotgun (WGS) entry which is preliminary data.</text>
</comment>
<dbReference type="EMBL" id="CAXITT010000183">
    <property type="protein sequence ID" value="CAL1534813.1"/>
    <property type="molecule type" value="Genomic_DNA"/>
</dbReference>
<keyword evidence="2 11" id="KW-0813">Transport</keyword>
<feature type="transmembrane region" description="Helical" evidence="12">
    <location>
        <begin position="21"/>
        <end position="40"/>
    </location>
</feature>
<evidence type="ECO:0000256" key="5">
    <source>
        <dbReference type="ARBA" id="ARBA00022989"/>
    </source>
</evidence>
<evidence type="ECO:0000256" key="4">
    <source>
        <dbReference type="ARBA" id="ARBA00022692"/>
    </source>
</evidence>
<keyword evidence="3 11" id="KW-0894">Sodium channel</keyword>
<reference evidence="13 14" key="1">
    <citation type="submission" date="2024-04" db="EMBL/GenBank/DDBJ databases">
        <authorList>
            <consortium name="Genoscope - CEA"/>
            <person name="William W."/>
        </authorList>
    </citation>
    <scope>NUCLEOTIDE SEQUENCE [LARGE SCALE GENOMIC DNA]</scope>
</reference>
<comment type="similarity">
    <text evidence="11">Belongs to the amiloride-sensitive sodium channel (TC 1.A.6) family.</text>
</comment>
<organism evidence="13 14">
    <name type="scientific">Lymnaea stagnalis</name>
    <name type="common">Great pond snail</name>
    <name type="synonym">Helix stagnalis</name>
    <dbReference type="NCBI Taxonomy" id="6523"/>
    <lineage>
        <taxon>Eukaryota</taxon>
        <taxon>Metazoa</taxon>
        <taxon>Spiralia</taxon>
        <taxon>Lophotrochozoa</taxon>
        <taxon>Mollusca</taxon>
        <taxon>Gastropoda</taxon>
        <taxon>Heterobranchia</taxon>
        <taxon>Euthyneura</taxon>
        <taxon>Panpulmonata</taxon>
        <taxon>Hygrophila</taxon>
        <taxon>Lymnaeoidea</taxon>
        <taxon>Lymnaeidae</taxon>
        <taxon>Lymnaea</taxon>
    </lineage>
</organism>